<dbReference type="RefSeq" id="WP_212601238.1">
    <property type="nucleotide sequence ID" value="NZ_CP091834.1"/>
</dbReference>
<dbReference type="Proteomes" id="UP001187859">
    <property type="component" value="Unassembled WGS sequence"/>
</dbReference>
<dbReference type="AlphaFoldDB" id="A0AAE4Q6L1"/>
<name>A0AAE4Q6L1_9GAMM</name>
<proteinExistence type="predicted"/>
<organism evidence="1 2">
    <name type="scientific">Shewanella xiamenensis</name>
    <dbReference type="NCBI Taxonomy" id="332186"/>
    <lineage>
        <taxon>Bacteria</taxon>
        <taxon>Pseudomonadati</taxon>
        <taxon>Pseudomonadota</taxon>
        <taxon>Gammaproteobacteria</taxon>
        <taxon>Alteromonadales</taxon>
        <taxon>Shewanellaceae</taxon>
        <taxon>Shewanella</taxon>
    </lineage>
</organism>
<dbReference type="EMBL" id="JASGOQ010000003">
    <property type="protein sequence ID" value="MDV5393257.1"/>
    <property type="molecule type" value="Genomic_DNA"/>
</dbReference>
<evidence type="ECO:0000313" key="2">
    <source>
        <dbReference type="Proteomes" id="UP001187859"/>
    </source>
</evidence>
<gene>
    <name evidence="1" type="ORF">QM089_24025</name>
</gene>
<comment type="caution">
    <text evidence="1">The sequence shown here is derived from an EMBL/GenBank/DDBJ whole genome shotgun (WGS) entry which is preliminary data.</text>
</comment>
<protein>
    <submittedName>
        <fullName evidence="1">Uncharacterized protein</fullName>
    </submittedName>
</protein>
<evidence type="ECO:0000313" key="1">
    <source>
        <dbReference type="EMBL" id="MDV5393257.1"/>
    </source>
</evidence>
<accession>A0AAE4Q6L1</accession>
<reference evidence="1" key="1">
    <citation type="submission" date="2023-05" db="EMBL/GenBank/DDBJ databases">
        <title>Colonisation of extended spectrum b-lactamase- and carbapenemase-producing bacteria on hospital surfaces from low- and middle-income countries.</title>
        <authorList>
            <person name="Nieto-Rosado M."/>
            <person name="Sands K."/>
            <person name="Iregbu K."/>
            <person name="Zahra R."/>
            <person name="Mazarati J.B."/>
            <person name="Mehtar S."/>
            <person name="Barnards-Group B."/>
            <person name="Walsh T.R."/>
        </authorList>
    </citation>
    <scope>NUCLEOTIDE SEQUENCE</scope>
    <source>
        <strain evidence="1">PP-E493</strain>
    </source>
</reference>
<sequence length="115" mass="12726">MGIEQYRKEMAEAEIHKPRAMSALALIDMALEHGSSSAKTAALIILSLEADQWFKFSAIELVNLDGTNRSHANNVLLGVEGGDFQPSVWLARIGVDVKDKITTLLDKWSSLRMNQ</sequence>